<dbReference type="OrthoDB" id="7409598at2"/>
<evidence type="ECO:0000256" key="2">
    <source>
        <dbReference type="SAM" id="Phobius"/>
    </source>
</evidence>
<dbReference type="RefSeq" id="WP_086438858.1">
    <property type="nucleotide sequence ID" value="NZ_FXWG01000004.1"/>
</dbReference>
<name>A0A1Y6FTH1_9SPHN</name>
<evidence type="ECO:0000313" key="3">
    <source>
        <dbReference type="EMBL" id="SMQ75813.1"/>
    </source>
</evidence>
<keyword evidence="2" id="KW-0472">Membrane</keyword>
<dbReference type="Proteomes" id="UP000194420">
    <property type="component" value="Unassembled WGS sequence"/>
</dbReference>
<accession>A0A1Y6FTH1</accession>
<reference evidence="4" key="1">
    <citation type="submission" date="2017-04" db="EMBL/GenBank/DDBJ databases">
        <authorList>
            <person name="Varghese N."/>
            <person name="Submissions S."/>
        </authorList>
    </citation>
    <scope>NUCLEOTIDE SEQUENCE [LARGE SCALE GENOMIC DNA]</scope>
</reference>
<sequence length="87" mass="9428">MSDAVPDSNPPTRWLWVALLVALGVAVVIIFFNPEGDADDNVTDVTASEQAEERLDTDLNVNDPTLPEVQGVEAPEETPDVEIEPVE</sequence>
<protein>
    <submittedName>
        <fullName evidence="3">Uncharacterized protein</fullName>
    </submittedName>
</protein>
<feature type="region of interest" description="Disordered" evidence="1">
    <location>
        <begin position="36"/>
        <end position="87"/>
    </location>
</feature>
<evidence type="ECO:0000256" key="1">
    <source>
        <dbReference type="SAM" id="MobiDB-lite"/>
    </source>
</evidence>
<organism evidence="3 4">
    <name type="scientific">Altererythrobacter xiamenensis</name>
    <dbReference type="NCBI Taxonomy" id="1316679"/>
    <lineage>
        <taxon>Bacteria</taxon>
        <taxon>Pseudomonadati</taxon>
        <taxon>Pseudomonadota</taxon>
        <taxon>Alphaproteobacteria</taxon>
        <taxon>Sphingomonadales</taxon>
        <taxon>Erythrobacteraceae</taxon>
        <taxon>Altererythrobacter</taxon>
    </lineage>
</organism>
<dbReference type="EMBL" id="FXWG01000004">
    <property type="protein sequence ID" value="SMQ75813.1"/>
    <property type="molecule type" value="Genomic_DNA"/>
</dbReference>
<gene>
    <name evidence="3" type="ORF">SAMN06297468_2965</name>
</gene>
<evidence type="ECO:0000313" key="4">
    <source>
        <dbReference type="Proteomes" id="UP000194420"/>
    </source>
</evidence>
<keyword evidence="2" id="KW-1133">Transmembrane helix</keyword>
<feature type="compositionally biased region" description="Acidic residues" evidence="1">
    <location>
        <begin position="74"/>
        <end position="87"/>
    </location>
</feature>
<keyword evidence="4" id="KW-1185">Reference proteome</keyword>
<feature type="transmembrane region" description="Helical" evidence="2">
    <location>
        <begin position="14"/>
        <end position="32"/>
    </location>
</feature>
<dbReference type="AlphaFoldDB" id="A0A1Y6FTH1"/>
<keyword evidence="2" id="KW-0812">Transmembrane</keyword>
<proteinExistence type="predicted"/>